<evidence type="ECO:0000256" key="2">
    <source>
        <dbReference type="ARBA" id="ARBA00022527"/>
    </source>
</evidence>
<feature type="region of interest" description="Disordered" evidence="10">
    <location>
        <begin position="573"/>
        <end position="615"/>
    </location>
</feature>
<name>A0ABT9VDT8_9BACI</name>
<dbReference type="InterPro" id="IPR011009">
    <property type="entry name" value="Kinase-like_dom_sf"/>
</dbReference>
<dbReference type="SMART" id="SM00740">
    <property type="entry name" value="PASTA"/>
    <property type="match status" value="3"/>
</dbReference>
<evidence type="ECO:0000256" key="4">
    <source>
        <dbReference type="ARBA" id="ARBA00022741"/>
    </source>
</evidence>
<dbReference type="SUPFAM" id="SSF56112">
    <property type="entry name" value="Protein kinase-like (PK-like)"/>
    <property type="match status" value="1"/>
</dbReference>
<dbReference type="PANTHER" id="PTHR43289:SF34">
    <property type="entry name" value="SERINE_THREONINE-PROTEIN KINASE YBDM-RELATED"/>
    <property type="match status" value="1"/>
</dbReference>
<evidence type="ECO:0000256" key="8">
    <source>
        <dbReference type="ARBA" id="ARBA00048679"/>
    </source>
</evidence>
<comment type="caution">
    <text evidence="14">The sequence shown here is derived from an EMBL/GenBank/DDBJ whole genome shotgun (WGS) entry which is preliminary data.</text>
</comment>
<evidence type="ECO:0000313" key="15">
    <source>
        <dbReference type="Proteomes" id="UP001224359"/>
    </source>
</evidence>
<gene>
    <name evidence="14" type="ORF">J2S77_001105</name>
</gene>
<evidence type="ECO:0000256" key="11">
    <source>
        <dbReference type="SAM" id="Phobius"/>
    </source>
</evidence>
<dbReference type="PROSITE" id="PS00107">
    <property type="entry name" value="PROTEIN_KINASE_ATP"/>
    <property type="match status" value="1"/>
</dbReference>
<dbReference type="NCBIfam" id="NF033483">
    <property type="entry name" value="PknB_PASTA_kin"/>
    <property type="match status" value="1"/>
</dbReference>
<evidence type="ECO:0000256" key="5">
    <source>
        <dbReference type="ARBA" id="ARBA00022777"/>
    </source>
</evidence>
<keyword evidence="11" id="KW-0472">Membrane</keyword>
<dbReference type="Pfam" id="PF00069">
    <property type="entry name" value="Pkinase"/>
    <property type="match status" value="1"/>
</dbReference>
<organism evidence="14 15">
    <name type="scientific">Alkalibacillus salilacus</name>
    <dbReference type="NCBI Taxonomy" id="284582"/>
    <lineage>
        <taxon>Bacteria</taxon>
        <taxon>Bacillati</taxon>
        <taxon>Bacillota</taxon>
        <taxon>Bacilli</taxon>
        <taxon>Bacillales</taxon>
        <taxon>Bacillaceae</taxon>
        <taxon>Alkalibacillus</taxon>
    </lineage>
</organism>
<dbReference type="Gene3D" id="2.60.40.2560">
    <property type="match status" value="1"/>
</dbReference>
<keyword evidence="6 9" id="KW-0067">ATP-binding</keyword>
<keyword evidence="5 14" id="KW-0418">Kinase</keyword>
<dbReference type="EC" id="2.7.11.1" evidence="1"/>
<dbReference type="PROSITE" id="PS50011">
    <property type="entry name" value="PROTEIN_KINASE_DOM"/>
    <property type="match status" value="1"/>
</dbReference>
<keyword evidence="4 9" id="KW-0547">Nucleotide-binding</keyword>
<dbReference type="Gene3D" id="1.10.510.10">
    <property type="entry name" value="Transferase(Phosphotransferase) domain 1"/>
    <property type="match status" value="1"/>
</dbReference>
<keyword evidence="3 14" id="KW-0808">Transferase</keyword>
<feature type="compositionally biased region" description="Polar residues" evidence="10">
    <location>
        <begin position="299"/>
        <end position="322"/>
    </location>
</feature>
<evidence type="ECO:0000256" key="10">
    <source>
        <dbReference type="SAM" id="MobiDB-lite"/>
    </source>
</evidence>
<evidence type="ECO:0000256" key="1">
    <source>
        <dbReference type="ARBA" id="ARBA00012513"/>
    </source>
</evidence>
<dbReference type="RefSeq" id="WP_306975376.1">
    <property type="nucleotide sequence ID" value="NZ_JAUSTQ010000003.1"/>
</dbReference>
<protein>
    <recommendedName>
        <fullName evidence="1">non-specific serine/threonine protein kinase</fullName>
        <ecNumber evidence="1">2.7.11.1</ecNumber>
    </recommendedName>
</protein>
<dbReference type="Pfam" id="PF03793">
    <property type="entry name" value="PASTA"/>
    <property type="match status" value="3"/>
</dbReference>
<evidence type="ECO:0000259" key="13">
    <source>
        <dbReference type="PROSITE" id="PS51178"/>
    </source>
</evidence>
<feature type="region of interest" description="Disordered" evidence="10">
    <location>
        <begin position="525"/>
        <end position="551"/>
    </location>
</feature>
<feature type="domain" description="PASTA" evidence="13">
    <location>
        <begin position="424"/>
        <end position="492"/>
    </location>
</feature>
<comment type="catalytic activity">
    <reaction evidence="8">
        <text>L-seryl-[protein] + ATP = O-phospho-L-seryl-[protein] + ADP + H(+)</text>
        <dbReference type="Rhea" id="RHEA:17989"/>
        <dbReference type="Rhea" id="RHEA-COMP:9863"/>
        <dbReference type="Rhea" id="RHEA-COMP:11604"/>
        <dbReference type="ChEBI" id="CHEBI:15378"/>
        <dbReference type="ChEBI" id="CHEBI:29999"/>
        <dbReference type="ChEBI" id="CHEBI:30616"/>
        <dbReference type="ChEBI" id="CHEBI:83421"/>
        <dbReference type="ChEBI" id="CHEBI:456216"/>
        <dbReference type="EC" id="2.7.11.1"/>
    </reaction>
</comment>
<dbReference type="PROSITE" id="PS51178">
    <property type="entry name" value="PASTA"/>
    <property type="match status" value="3"/>
</dbReference>
<dbReference type="Gene3D" id="3.30.200.20">
    <property type="entry name" value="Phosphorylase Kinase, domain 1"/>
    <property type="match status" value="1"/>
</dbReference>
<dbReference type="Proteomes" id="UP001224359">
    <property type="component" value="Unassembled WGS sequence"/>
</dbReference>
<reference evidence="14 15" key="1">
    <citation type="submission" date="2023-07" db="EMBL/GenBank/DDBJ databases">
        <title>Genomic Encyclopedia of Type Strains, Phase IV (KMG-IV): sequencing the most valuable type-strain genomes for metagenomic binning, comparative biology and taxonomic classification.</title>
        <authorList>
            <person name="Goeker M."/>
        </authorList>
    </citation>
    <scope>NUCLEOTIDE SEQUENCE [LARGE SCALE GENOMIC DNA]</scope>
    <source>
        <strain evidence="14 15">DSM 16460</strain>
    </source>
</reference>
<dbReference type="SMART" id="SM00220">
    <property type="entry name" value="S_TKc"/>
    <property type="match status" value="1"/>
</dbReference>
<dbReference type="GO" id="GO:0004674">
    <property type="term" value="F:protein serine/threonine kinase activity"/>
    <property type="evidence" value="ECO:0007669"/>
    <property type="project" value="UniProtKB-EC"/>
</dbReference>
<feature type="domain" description="Protein kinase" evidence="12">
    <location>
        <begin position="11"/>
        <end position="271"/>
    </location>
</feature>
<evidence type="ECO:0000256" key="9">
    <source>
        <dbReference type="PROSITE-ProRule" id="PRU10141"/>
    </source>
</evidence>
<evidence type="ECO:0000256" key="3">
    <source>
        <dbReference type="ARBA" id="ARBA00022679"/>
    </source>
</evidence>
<dbReference type="PROSITE" id="PS00108">
    <property type="entry name" value="PROTEIN_KINASE_ST"/>
    <property type="match status" value="1"/>
</dbReference>
<evidence type="ECO:0000256" key="6">
    <source>
        <dbReference type="ARBA" id="ARBA00022840"/>
    </source>
</evidence>
<evidence type="ECO:0000313" key="14">
    <source>
        <dbReference type="EMBL" id="MDQ0159141.1"/>
    </source>
</evidence>
<keyword evidence="2" id="KW-0723">Serine/threonine-protein kinase</keyword>
<feature type="domain" description="PASTA" evidence="13">
    <location>
        <begin position="493"/>
        <end position="559"/>
    </location>
</feature>
<dbReference type="InterPro" id="IPR008271">
    <property type="entry name" value="Ser/Thr_kinase_AS"/>
</dbReference>
<evidence type="ECO:0000256" key="7">
    <source>
        <dbReference type="ARBA" id="ARBA00047899"/>
    </source>
</evidence>
<dbReference type="PANTHER" id="PTHR43289">
    <property type="entry name" value="MITOGEN-ACTIVATED PROTEIN KINASE KINASE KINASE 20-RELATED"/>
    <property type="match status" value="1"/>
</dbReference>
<feature type="compositionally biased region" description="Low complexity" evidence="10">
    <location>
        <begin position="577"/>
        <end position="604"/>
    </location>
</feature>
<feature type="region of interest" description="Disordered" evidence="10">
    <location>
        <begin position="297"/>
        <end position="325"/>
    </location>
</feature>
<dbReference type="EMBL" id="JAUSTQ010000003">
    <property type="protein sequence ID" value="MDQ0159141.1"/>
    <property type="molecule type" value="Genomic_DNA"/>
</dbReference>
<evidence type="ECO:0000259" key="12">
    <source>
        <dbReference type="PROSITE" id="PS50011"/>
    </source>
</evidence>
<keyword evidence="15" id="KW-1185">Reference proteome</keyword>
<feature type="binding site" evidence="9">
    <location>
        <position position="40"/>
    </location>
    <ligand>
        <name>ATP</name>
        <dbReference type="ChEBI" id="CHEBI:30616"/>
    </ligand>
</feature>
<dbReference type="Gene3D" id="3.30.10.20">
    <property type="match status" value="3"/>
</dbReference>
<feature type="transmembrane region" description="Helical" evidence="11">
    <location>
        <begin position="330"/>
        <end position="352"/>
    </location>
</feature>
<feature type="compositionally biased region" description="Basic and acidic residues" evidence="10">
    <location>
        <begin position="529"/>
        <end position="538"/>
    </location>
</feature>
<dbReference type="InterPro" id="IPR000719">
    <property type="entry name" value="Prot_kinase_dom"/>
</dbReference>
<dbReference type="CDD" id="cd06577">
    <property type="entry name" value="PASTA_pknB"/>
    <property type="match status" value="2"/>
</dbReference>
<dbReference type="InterPro" id="IPR017441">
    <property type="entry name" value="Protein_kinase_ATP_BS"/>
</dbReference>
<feature type="domain" description="PASTA" evidence="13">
    <location>
        <begin position="357"/>
        <end position="423"/>
    </location>
</feature>
<dbReference type="CDD" id="cd14014">
    <property type="entry name" value="STKc_PknB_like"/>
    <property type="match status" value="1"/>
</dbReference>
<proteinExistence type="predicted"/>
<sequence>MVLGNVLNDRYQIIQYIGGGGMANVYLGQDLILNREVAIKILRLEYADNQEFIERFNREAEAAISLSNEHIVSIYDVGQEDDIHYMVMEYIDGMTLKQYIQSQGHVSMEESVHIMLQLTNAVEHAHQNGIVHRDIKPQNILIDQSGHIKITDFGIARALSTTSLTKTNDVMGSVHYLSPEQARGGLATNKSDIYSLGIVLYELLTGRLPFSGESAVSIALKHMQTEPPFVRSFNPNIPQSLENVVLKATVKNPLERYETVEELRQSLETVFDPSRLNEARYVPPVEEGEDTKAIPAINEEQNSHSVANSNQSETIVPGNQNSSDKRSKKWGIWITVGLFIVIAAIVIALFVLPGIFMPKDVTIPDVREETYEDAVTELSNLDLDVERESVFSEEIDEGLVVRSEPNANSTVKEGSTVTLYTSLGQEKLEFPDYVGDEFDDVKRYLEANGYQEVIYYEQASEQPEGEIINQIQPEPGQEIIPEETRVIFDVSQGPPSTEIPSFTNWTLEEVQDYAGEHNLTLLTEEEHSEEFSEGRVIRQEPSPESELEEGDEVKVFVSEGPEPKPITETVSFTVEYDGSQSENNQGNNGGDSSNNDEQANQPNQENEEPQGQEVSIYIEDQDNSIEDVYEEDVIHEDTTYEVDLTIAPDSTGEVLVIKEGEQVYQETIPYDSGESE</sequence>
<dbReference type="InterPro" id="IPR005543">
    <property type="entry name" value="PASTA_dom"/>
</dbReference>
<keyword evidence="11" id="KW-1133">Transmembrane helix</keyword>
<keyword evidence="11" id="KW-0812">Transmembrane</keyword>
<accession>A0ABT9VDT8</accession>
<comment type="catalytic activity">
    <reaction evidence="7">
        <text>L-threonyl-[protein] + ATP = O-phospho-L-threonyl-[protein] + ADP + H(+)</text>
        <dbReference type="Rhea" id="RHEA:46608"/>
        <dbReference type="Rhea" id="RHEA-COMP:11060"/>
        <dbReference type="Rhea" id="RHEA-COMP:11605"/>
        <dbReference type="ChEBI" id="CHEBI:15378"/>
        <dbReference type="ChEBI" id="CHEBI:30013"/>
        <dbReference type="ChEBI" id="CHEBI:30616"/>
        <dbReference type="ChEBI" id="CHEBI:61977"/>
        <dbReference type="ChEBI" id="CHEBI:456216"/>
        <dbReference type="EC" id="2.7.11.1"/>
    </reaction>
</comment>